<feature type="compositionally biased region" description="Basic and acidic residues" evidence="6">
    <location>
        <begin position="432"/>
        <end position="442"/>
    </location>
</feature>
<name>A0A5N5T9Z6_9CRUS</name>
<gene>
    <name evidence="9" type="primary">Mal-B1</name>
    <name evidence="9" type="ORF">Anas_11591</name>
</gene>
<dbReference type="Gene3D" id="2.60.40.1180">
    <property type="entry name" value="Golgi alpha-mannosidase II"/>
    <property type="match status" value="1"/>
</dbReference>
<feature type="region of interest" description="Disordered" evidence="6">
    <location>
        <begin position="426"/>
        <end position="448"/>
    </location>
</feature>
<comment type="similarity">
    <text evidence="2">Belongs to the glycosyl hydrolase 13 family.</text>
</comment>
<feature type="chain" id="PRO_5024308242" description="alpha-glucosidase" evidence="7">
    <location>
        <begin position="21"/>
        <end position="567"/>
    </location>
</feature>
<keyword evidence="5" id="KW-0378">Hydrolase</keyword>
<keyword evidence="5" id="KW-0326">Glycosidase</keyword>
<dbReference type="Gene3D" id="3.90.400.10">
    <property type="entry name" value="Oligo-1,6-glucosidase, Domain 2"/>
    <property type="match status" value="1"/>
</dbReference>
<dbReference type="GO" id="GO:0005975">
    <property type="term" value="P:carbohydrate metabolic process"/>
    <property type="evidence" value="ECO:0007669"/>
    <property type="project" value="InterPro"/>
</dbReference>
<dbReference type="InterPro" id="IPR045857">
    <property type="entry name" value="O16G_dom_2"/>
</dbReference>
<dbReference type="Proteomes" id="UP000326759">
    <property type="component" value="Unassembled WGS sequence"/>
</dbReference>
<feature type="domain" description="Glycosyl hydrolase family 13 catalytic" evidence="8">
    <location>
        <begin position="49"/>
        <end position="442"/>
    </location>
</feature>
<comment type="caution">
    <text evidence="9">The sequence shown here is derived from an EMBL/GenBank/DDBJ whole genome shotgun (WGS) entry which is preliminary data.</text>
</comment>
<evidence type="ECO:0000313" key="10">
    <source>
        <dbReference type="Proteomes" id="UP000326759"/>
    </source>
</evidence>
<protein>
    <recommendedName>
        <fullName evidence="3">alpha-glucosidase</fullName>
        <ecNumber evidence="3">3.2.1.20</ecNumber>
    </recommendedName>
</protein>
<dbReference type="GO" id="GO:0004558">
    <property type="term" value="F:alpha-1,4-glucosidase activity"/>
    <property type="evidence" value="ECO:0007669"/>
    <property type="project" value="UniProtKB-EC"/>
</dbReference>
<proteinExistence type="inferred from homology"/>
<keyword evidence="7" id="KW-0732">Signal</keyword>
<keyword evidence="10" id="KW-1185">Reference proteome</keyword>
<dbReference type="AlphaFoldDB" id="A0A5N5T9Z6"/>
<dbReference type="SUPFAM" id="SSF51445">
    <property type="entry name" value="(Trans)glycosidases"/>
    <property type="match status" value="1"/>
</dbReference>
<evidence type="ECO:0000256" key="1">
    <source>
        <dbReference type="ARBA" id="ARBA00001657"/>
    </source>
</evidence>
<dbReference type="InterPro" id="IPR017853">
    <property type="entry name" value="GH"/>
</dbReference>
<dbReference type="PANTHER" id="PTHR10357:SF179">
    <property type="entry name" value="NEUTRAL AND BASIC AMINO ACID TRANSPORT PROTEIN RBAT"/>
    <property type="match status" value="1"/>
</dbReference>
<dbReference type="Gene3D" id="3.20.20.80">
    <property type="entry name" value="Glycosidases"/>
    <property type="match status" value="1"/>
</dbReference>
<evidence type="ECO:0000256" key="3">
    <source>
        <dbReference type="ARBA" id="ARBA00012741"/>
    </source>
</evidence>
<reference evidence="9 10" key="1">
    <citation type="journal article" date="2019" name="PLoS Biol.">
        <title>Sex chromosomes control vertical transmission of feminizing Wolbachia symbionts in an isopod.</title>
        <authorList>
            <person name="Becking T."/>
            <person name="Chebbi M.A."/>
            <person name="Giraud I."/>
            <person name="Moumen B."/>
            <person name="Laverre T."/>
            <person name="Caubet Y."/>
            <person name="Peccoud J."/>
            <person name="Gilbert C."/>
            <person name="Cordaux R."/>
        </authorList>
    </citation>
    <scope>NUCLEOTIDE SEQUENCE [LARGE SCALE GENOMIC DNA]</scope>
    <source>
        <strain evidence="9">ANa2</strain>
        <tissue evidence="9">Whole body excluding digestive tract and cuticle</tissue>
    </source>
</reference>
<dbReference type="PANTHER" id="PTHR10357">
    <property type="entry name" value="ALPHA-AMYLASE FAMILY MEMBER"/>
    <property type="match status" value="1"/>
</dbReference>
<dbReference type="SMART" id="SM00642">
    <property type="entry name" value="Aamy"/>
    <property type="match status" value="1"/>
</dbReference>
<evidence type="ECO:0000256" key="7">
    <source>
        <dbReference type="SAM" id="SignalP"/>
    </source>
</evidence>
<evidence type="ECO:0000256" key="6">
    <source>
        <dbReference type="SAM" id="MobiDB-lite"/>
    </source>
</evidence>
<dbReference type="EMBL" id="SEYY01006477">
    <property type="protein sequence ID" value="KAB7502888.1"/>
    <property type="molecule type" value="Genomic_DNA"/>
</dbReference>
<comment type="catalytic activity">
    <reaction evidence="1">
        <text>Hydrolysis of terminal, non-reducing (1-&gt;4)-linked alpha-D-glucose residues with release of alpha-D-glucose.</text>
        <dbReference type="EC" id="3.2.1.20"/>
    </reaction>
</comment>
<evidence type="ECO:0000256" key="4">
    <source>
        <dbReference type="ARBA" id="ARBA00023180"/>
    </source>
</evidence>
<evidence type="ECO:0000256" key="5">
    <source>
        <dbReference type="ARBA" id="ARBA00023295"/>
    </source>
</evidence>
<dbReference type="InterPro" id="IPR006047">
    <property type="entry name" value="GH13_cat_dom"/>
</dbReference>
<dbReference type="Pfam" id="PF00128">
    <property type="entry name" value="Alpha-amylase"/>
    <property type="match status" value="1"/>
</dbReference>
<dbReference type="SUPFAM" id="SSF51011">
    <property type="entry name" value="Glycosyl hydrolase domain"/>
    <property type="match status" value="1"/>
</dbReference>
<evidence type="ECO:0000256" key="2">
    <source>
        <dbReference type="ARBA" id="ARBA00008061"/>
    </source>
</evidence>
<evidence type="ECO:0000313" key="9">
    <source>
        <dbReference type="EMBL" id="KAB7502888.1"/>
    </source>
</evidence>
<dbReference type="CDD" id="cd11328">
    <property type="entry name" value="AmyAc_maltase"/>
    <property type="match status" value="1"/>
</dbReference>
<evidence type="ECO:0000259" key="8">
    <source>
        <dbReference type="SMART" id="SM00642"/>
    </source>
</evidence>
<feature type="signal peptide" evidence="7">
    <location>
        <begin position="1"/>
        <end position="20"/>
    </location>
</feature>
<keyword evidence="4" id="KW-0325">Glycoprotein</keyword>
<dbReference type="EC" id="3.2.1.20" evidence="3"/>
<organism evidence="9 10">
    <name type="scientific">Armadillidium nasatum</name>
    <dbReference type="NCBI Taxonomy" id="96803"/>
    <lineage>
        <taxon>Eukaryota</taxon>
        <taxon>Metazoa</taxon>
        <taxon>Ecdysozoa</taxon>
        <taxon>Arthropoda</taxon>
        <taxon>Crustacea</taxon>
        <taxon>Multicrustacea</taxon>
        <taxon>Malacostraca</taxon>
        <taxon>Eumalacostraca</taxon>
        <taxon>Peracarida</taxon>
        <taxon>Isopoda</taxon>
        <taxon>Oniscidea</taxon>
        <taxon>Crinocheta</taxon>
        <taxon>Armadillidiidae</taxon>
        <taxon>Armadillidium</taxon>
    </lineage>
</organism>
<dbReference type="FunFam" id="3.90.400.10:FF:000001">
    <property type="entry name" value="Maltase A3, isoform A"/>
    <property type="match status" value="1"/>
</dbReference>
<dbReference type="InterPro" id="IPR013780">
    <property type="entry name" value="Glyco_hydro_b"/>
</dbReference>
<dbReference type="OrthoDB" id="1740265at2759"/>
<sequence>MKSYVFFFVIFSYAIINSQASSLRLFRERRADDPNETQKEFWKRGILMDIYPRSFYDSDGDGIGDIKGITEKSDYFVDLGVEMIWLNPVLKSPMKDFGYDISDFRAIDPIFGTMEDYENMLKEMHSKNIKVIFDFVPNHTSDQHEWFIKSVQNDPKYKDYYVWKDPKGYNSTGAPIPPNNWVSIFRFSAWEWSEERKQFYLHKFLIEQPDLNYRNPEVVKEMNDVIRFWLDKGVDGFRVDAIQNLVEDVSFADEPAAANSGITDPTLEGYYNHIYTLNQPETIVVVRGWHEILESYKDRFMTLEIYDEDVKVIMKFYGNETNPVSDFPFNFFFINKLSGRSDVTGTRLKSIVDLWLDNMPKGKWPNWVLGNHDRNRVSSRFGTDLIDALNMLVLLLPGTGVSYYGEEIGMVDAVISFEDTQDPAGINLGPDHYTETSRDPERTPMQWDDTENAGFSTASKTWIPVNENYRTLNVKAQNEASQSHIKVYKDLAKLRLKKTFQFGTIEFAVATDEVLAFVRSYEGSPTYLVVINTSAEDTTVDVQNGDVKLPDSATVVIRSSTGYQRGN</sequence>
<accession>A0A5N5T9Z6</accession>